<dbReference type="EMBL" id="VSSQ01062595">
    <property type="protein sequence ID" value="MPN15740.1"/>
    <property type="molecule type" value="Genomic_DNA"/>
</dbReference>
<comment type="caution">
    <text evidence="1">The sequence shown here is derived from an EMBL/GenBank/DDBJ whole genome shotgun (WGS) entry which is preliminary data.</text>
</comment>
<reference evidence="1" key="1">
    <citation type="submission" date="2019-08" db="EMBL/GenBank/DDBJ databases">
        <authorList>
            <person name="Kucharzyk K."/>
            <person name="Murdoch R.W."/>
            <person name="Higgins S."/>
            <person name="Loffler F."/>
        </authorList>
    </citation>
    <scope>NUCLEOTIDE SEQUENCE</scope>
</reference>
<sequence length="211" mass="21767">MVGRDVEQAGVRAVGHRMPIGAAKERRRDEDRFALVRPILGQRRAVALFDRAARLQVEARCPGDAIDKGPGTDQRRRLVRVAGALGQHVAVVDEEEAVAVGVGRGVHHLAGLRVLVLEQHDRVVAREVPGVVRGVLIEALQLAGAGIDVGLAGGEQAVPVLWVVTGCGACPGVPGRRVACADDDGVVFHVETGGLPGGAAAVAPGLDLAGG</sequence>
<dbReference type="AlphaFoldDB" id="A0A645FP64"/>
<organism evidence="1">
    <name type="scientific">bioreactor metagenome</name>
    <dbReference type="NCBI Taxonomy" id="1076179"/>
    <lineage>
        <taxon>unclassified sequences</taxon>
        <taxon>metagenomes</taxon>
        <taxon>ecological metagenomes</taxon>
    </lineage>
</organism>
<accession>A0A645FP64</accession>
<gene>
    <name evidence="1" type="ORF">SDC9_163075</name>
</gene>
<protein>
    <submittedName>
        <fullName evidence="1">Uncharacterized protein</fullName>
    </submittedName>
</protein>
<proteinExistence type="predicted"/>
<name>A0A645FP64_9ZZZZ</name>
<evidence type="ECO:0000313" key="1">
    <source>
        <dbReference type="EMBL" id="MPN15740.1"/>
    </source>
</evidence>